<reference evidence="4 5" key="1">
    <citation type="submission" date="2018-01" db="EMBL/GenBank/DDBJ databases">
        <title>Whole genome sequence of Melissococcus plutonius DAT561.</title>
        <authorList>
            <person name="Okumura K."/>
            <person name="Takamatsu D."/>
            <person name="Okura M."/>
        </authorList>
    </citation>
    <scope>NUCLEOTIDE SEQUENCE [LARGE SCALE GENOMIC DNA]</scope>
    <source>
        <strain evidence="4 5">DAT561</strain>
    </source>
</reference>
<name>A0A2Z5Y237_9ENTE</name>
<dbReference type="InterPro" id="IPR023186">
    <property type="entry name" value="IUNH"/>
</dbReference>
<evidence type="ECO:0000256" key="2">
    <source>
        <dbReference type="ARBA" id="ARBA00023295"/>
    </source>
</evidence>
<dbReference type="InterPro" id="IPR001910">
    <property type="entry name" value="Inosine/uridine_hydrolase_dom"/>
</dbReference>
<dbReference type="EC" id="3.2.2.1" evidence="4"/>
<dbReference type="PANTHER" id="PTHR12304">
    <property type="entry name" value="INOSINE-URIDINE PREFERRING NUCLEOSIDE HYDROLASE"/>
    <property type="match status" value="1"/>
</dbReference>
<proteinExistence type="predicted"/>
<protein>
    <submittedName>
        <fullName evidence="4">PreQ1-regulated inosine-uridine nucleoside hydrolase</fullName>
        <ecNumber evidence="4">3.2.2.1</ecNumber>
    </submittedName>
</protein>
<evidence type="ECO:0000256" key="1">
    <source>
        <dbReference type="ARBA" id="ARBA00022801"/>
    </source>
</evidence>
<evidence type="ECO:0000313" key="5">
    <source>
        <dbReference type="Proteomes" id="UP000269226"/>
    </source>
</evidence>
<dbReference type="RefSeq" id="WP_015694899.1">
    <property type="nucleotide sequence ID" value="NZ_AP018492.1"/>
</dbReference>
<dbReference type="Proteomes" id="UP000269226">
    <property type="component" value="Chromosome"/>
</dbReference>
<accession>A0A2Z5Y237</accession>
<dbReference type="Gene3D" id="3.90.245.10">
    <property type="entry name" value="Ribonucleoside hydrolase-like"/>
    <property type="match status" value="1"/>
</dbReference>
<dbReference type="CDD" id="cd02653">
    <property type="entry name" value="nuc_hydro_3"/>
    <property type="match status" value="1"/>
</dbReference>
<sequence>MQQVIIDCDPGIDDALALEYAIKSGKLNVLAICVVAGNVPVEIGAENTFKVLERCHRLDIPVYLGAEKPLHRPFVSAQDTHGIDGLGESHLSRQSNTQPQEKKASDFLADFFSKKQPVGILALGPLTNIALALTKNTELGNNIARFVSMGGTYKSHGNCSPVAEFNYWCDPDAAAQVFTSLGGMIEMVGLDVTRKIVFSPTILEYCRWINPSTYEYLKKITRFYFNFHWEYEHLLGCVINDPLAVAYYISPEICTGFKSYVAVETQGISVGQTLVDRYDFWHEKANSKILNDVNTKEFFIQFLTVLLDAPETVITTDLNQLGLG</sequence>
<keyword evidence="2 4" id="KW-0326">Glycosidase</keyword>
<gene>
    <name evidence="4" type="ORF">DAT561_0823</name>
</gene>
<dbReference type="EMBL" id="AP018492">
    <property type="protein sequence ID" value="BBC60937.1"/>
    <property type="molecule type" value="Genomic_DNA"/>
</dbReference>
<organism evidence="4 5">
    <name type="scientific">Melissococcus plutonius</name>
    <dbReference type="NCBI Taxonomy" id="33970"/>
    <lineage>
        <taxon>Bacteria</taxon>
        <taxon>Bacillati</taxon>
        <taxon>Bacillota</taxon>
        <taxon>Bacilli</taxon>
        <taxon>Lactobacillales</taxon>
        <taxon>Enterococcaceae</taxon>
        <taxon>Melissococcus</taxon>
    </lineage>
</organism>
<dbReference type="Pfam" id="PF01156">
    <property type="entry name" value="IU_nuc_hydro"/>
    <property type="match status" value="1"/>
</dbReference>
<dbReference type="InterPro" id="IPR036452">
    <property type="entry name" value="Ribo_hydro-like"/>
</dbReference>
<dbReference type="GO" id="GO:0006152">
    <property type="term" value="P:purine nucleoside catabolic process"/>
    <property type="evidence" value="ECO:0007669"/>
    <property type="project" value="TreeGrafter"/>
</dbReference>
<dbReference type="PANTHER" id="PTHR12304:SF4">
    <property type="entry name" value="URIDINE NUCLEOSIDASE"/>
    <property type="match status" value="1"/>
</dbReference>
<dbReference type="GO" id="GO:0005829">
    <property type="term" value="C:cytosol"/>
    <property type="evidence" value="ECO:0007669"/>
    <property type="project" value="TreeGrafter"/>
</dbReference>
<evidence type="ECO:0000313" key="4">
    <source>
        <dbReference type="EMBL" id="BBC60937.1"/>
    </source>
</evidence>
<dbReference type="SUPFAM" id="SSF53590">
    <property type="entry name" value="Nucleoside hydrolase"/>
    <property type="match status" value="1"/>
</dbReference>
<keyword evidence="1 4" id="KW-0378">Hydrolase</keyword>
<dbReference type="GeneID" id="57043371"/>
<feature type="domain" description="Inosine/uridine-preferring nucleoside hydrolase" evidence="3">
    <location>
        <begin position="4"/>
        <end position="299"/>
    </location>
</feature>
<dbReference type="GO" id="GO:0008477">
    <property type="term" value="F:purine nucleosidase activity"/>
    <property type="evidence" value="ECO:0007669"/>
    <property type="project" value="UniProtKB-EC"/>
</dbReference>
<dbReference type="AlphaFoldDB" id="A0A2Z5Y237"/>
<evidence type="ECO:0000259" key="3">
    <source>
        <dbReference type="Pfam" id="PF01156"/>
    </source>
</evidence>